<reference evidence="1 2" key="1">
    <citation type="journal article" date="2018" name="Front. Plant Sci.">
        <title>Red Clover (Trifolium pratense) and Zigzag Clover (T. medium) - A Picture of Genomic Similarities and Differences.</title>
        <authorList>
            <person name="Dluhosova J."/>
            <person name="Istvanek J."/>
            <person name="Nedelnik J."/>
            <person name="Repkova J."/>
        </authorList>
    </citation>
    <scope>NUCLEOTIDE SEQUENCE [LARGE SCALE GENOMIC DNA]</scope>
    <source>
        <strain evidence="2">cv. 10/8</strain>
        <tissue evidence="1">Leaf</tissue>
    </source>
</reference>
<sequence length="27" mass="2922">MDKTLLESLSWPSAVPMLHTVVTVPAV</sequence>
<dbReference type="AlphaFoldDB" id="A0A392TZL0"/>
<accession>A0A392TZL0</accession>
<dbReference type="EMBL" id="LXQA010693406">
    <property type="protein sequence ID" value="MCI66328.1"/>
    <property type="molecule type" value="Genomic_DNA"/>
</dbReference>
<feature type="non-terminal residue" evidence="1">
    <location>
        <position position="27"/>
    </location>
</feature>
<comment type="caution">
    <text evidence="1">The sequence shown here is derived from an EMBL/GenBank/DDBJ whole genome shotgun (WGS) entry which is preliminary data.</text>
</comment>
<keyword evidence="2" id="KW-1185">Reference proteome</keyword>
<name>A0A392TZL0_9FABA</name>
<evidence type="ECO:0000313" key="1">
    <source>
        <dbReference type="EMBL" id="MCI66328.1"/>
    </source>
</evidence>
<protein>
    <submittedName>
        <fullName evidence="1">Uncharacterized protein</fullName>
    </submittedName>
</protein>
<dbReference type="Proteomes" id="UP000265520">
    <property type="component" value="Unassembled WGS sequence"/>
</dbReference>
<proteinExistence type="predicted"/>
<organism evidence="1 2">
    <name type="scientific">Trifolium medium</name>
    <dbReference type="NCBI Taxonomy" id="97028"/>
    <lineage>
        <taxon>Eukaryota</taxon>
        <taxon>Viridiplantae</taxon>
        <taxon>Streptophyta</taxon>
        <taxon>Embryophyta</taxon>
        <taxon>Tracheophyta</taxon>
        <taxon>Spermatophyta</taxon>
        <taxon>Magnoliopsida</taxon>
        <taxon>eudicotyledons</taxon>
        <taxon>Gunneridae</taxon>
        <taxon>Pentapetalae</taxon>
        <taxon>rosids</taxon>
        <taxon>fabids</taxon>
        <taxon>Fabales</taxon>
        <taxon>Fabaceae</taxon>
        <taxon>Papilionoideae</taxon>
        <taxon>50 kb inversion clade</taxon>
        <taxon>NPAAA clade</taxon>
        <taxon>Hologalegina</taxon>
        <taxon>IRL clade</taxon>
        <taxon>Trifolieae</taxon>
        <taxon>Trifolium</taxon>
    </lineage>
</organism>
<evidence type="ECO:0000313" key="2">
    <source>
        <dbReference type="Proteomes" id="UP000265520"/>
    </source>
</evidence>